<protein>
    <submittedName>
        <fullName evidence="2">Uncharacterized protein</fullName>
    </submittedName>
</protein>
<reference evidence="2 3" key="1">
    <citation type="journal article" date="2020" name="Nat. Food">
        <title>A phased Vanilla planifolia genome enables genetic improvement of flavour and production.</title>
        <authorList>
            <person name="Hasing T."/>
            <person name="Tang H."/>
            <person name="Brym M."/>
            <person name="Khazi F."/>
            <person name="Huang T."/>
            <person name="Chambers A.H."/>
        </authorList>
    </citation>
    <scope>NUCLEOTIDE SEQUENCE [LARGE SCALE GENOMIC DNA]</scope>
    <source>
        <tissue evidence="2">Leaf</tissue>
    </source>
</reference>
<evidence type="ECO:0000256" key="1">
    <source>
        <dbReference type="SAM" id="MobiDB-lite"/>
    </source>
</evidence>
<proteinExistence type="predicted"/>
<dbReference type="AlphaFoldDB" id="A0A835R9Q1"/>
<accession>A0A835R9Q1</accession>
<gene>
    <name evidence="2" type="ORF">HPP92_010031</name>
</gene>
<feature type="compositionally biased region" description="Basic and acidic residues" evidence="1">
    <location>
        <begin position="91"/>
        <end position="111"/>
    </location>
</feature>
<organism evidence="2 3">
    <name type="scientific">Vanilla planifolia</name>
    <name type="common">Vanilla</name>
    <dbReference type="NCBI Taxonomy" id="51239"/>
    <lineage>
        <taxon>Eukaryota</taxon>
        <taxon>Viridiplantae</taxon>
        <taxon>Streptophyta</taxon>
        <taxon>Embryophyta</taxon>
        <taxon>Tracheophyta</taxon>
        <taxon>Spermatophyta</taxon>
        <taxon>Magnoliopsida</taxon>
        <taxon>Liliopsida</taxon>
        <taxon>Asparagales</taxon>
        <taxon>Orchidaceae</taxon>
        <taxon>Vanilloideae</taxon>
        <taxon>Vanilleae</taxon>
        <taxon>Vanilla</taxon>
    </lineage>
</organism>
<sequence>MPNARRETNLSFFASALSLVESMRSAKKRHLLLRLLIMVSALLLMASPRRLPLSEASSDCLSADSRRRSFLYRPERRECRPRRPPSRCLRPKMDDGSPRPREADYVGEKRTVPTGPNPLHN</sequence>
<evidence type="ECO:0000313" key="3">
    <source>
        <dbReference type="Proteomes" id="UP000639772"/>
    </source>
</evidence>
<comment type="caution">
    <text evidence="2">The sequence shown here is derived from an EMBL/GenBank/DDBJ whole genome shotgun (WGS) entry which is preliminary data.</text>
</comment>
<name>A0A835R9Q1_VANPL</name>
<evidence type="ECO:0000313" key="2">
    <source>
        <dbReference type="EMBL" id="KAG0481947.1"/>
    </source>
</evidence>
<dbReference type="Proteomes" id="UP000639772">
    <property type="component" value="Unassembled WGS sequence"/>
</dbReference>
<feature type="region of interest" description="Disordered" evidence="1">
    <location>
        <begin position="75"/>
        <end position="121"/>
    </location>
</feature>
<dbReference type="EMBL" id="JADCNM010000005">
    <property type="protein sequence ID" value="KAG0481947.1"/>
    <property type="molecule type" value="Genomic_DNA"/>
</dbReference>